<gene>
    <name evidence="3" type="ORF">F2P56_035488</name>
</gene>
<reference evidence="3" key="2">
    <citation type="submission" date="2020-03" db="EMBL/GenBank/DDBJ databases">
        <title>Walnut 2.0.</title>
        <authorList>
            <person name="Marrano A."/>
            <person name="Britton M."/>
            <person name="Zimin A.V."/>
            <person name="Zaini P.A."/>
            <person name="Workman R."/>
            <person name="Puiu D."/>
            <person name="Bianco L."/>
            <person name="Allen B.J."/>
            <person name="Troggio M."/>
            <person name="Leslie C.A."/>
            <person name="Timp W."/>
            <person name="Dendekar A."/>
            <person name="Salzberg S.L."/>
            <person name="Neale D.B."/>
        </authorList>
    </citation>
    <scope>NUCLEOTIDE SEQUENCE</scope>
    <source>
        <tissue evidence="3">Leaves</tissue>
    </source>
</reference>
<evidence type="ECO:0000313" key="4">
    <source>
        <dbReference type="Proteomes" id="UP000619265"/>
    </source>
</evidence>
<dbReference type="Gramene" id="Jr16_07300_p1">
    <property type="protein sequence ID" value="cds.Jr16_07300_p1"/>
    <property type="gene ID" value="Jr16_07300"/>
</dbReference>
<dbReference type="PANTHER" id="PTHR34482">
    <property type="entry name" value="DNA DAMAGE-INDUCIBLE PROTEIN 1-LIKE"/>
    <property type="match status" value="1"/>
</dbReference>
<dbReference type="InterPro" id="IPR005162">
    <property type="entry name" value="Retrotrans_gag_dom"/>
</dbReference>
<proteinExistence type="predicted"/>
<accession>A0A833SJD4</accession>
<evidence type="ECO:0000256" key="1">
    <source>
        <dbReference type="SAM" id="MobiDB-lite"/>
    </source>
</evidence>
<sequence>MTHGRQERNADGSNIHRDQDRCFDGGHELADAIHQMMETMKQTFEISGCTEEQKVQYARHLLQGEAGIWWDTKKQRLIRELGNITILTWERFKEEFDNRFFPESMKTQKAQDFATLVQGNLTLEQYAAKFMELGRFAPHLITTEKMQAQKFQTGLNPRIRNYVVGFCIHNFKELVNVEAITEAEQRNVIAQINLERKRTSTLTAGGNNAKRRIIQGANKGKRRYNSSTCHLQEMWEEPQW</sequence>
<feature type="domain" description="Retrotransposon gag" evidence="2">
    <location>
        <begin position="57"/>
        <end position="157"/>
    </location>
</feature>
<evidence type="ECO:0000313" key="3">
    <source>
        <dbReference type="EMBL" id="KAF5442876.1"/>
    </source>
</evidence>
<dbReference type="EMBL" id="LIHL02000016">
    <property type="protein sequence ID" value="KAF5442876.1"/>
    <property type="molecule type" value="Genomic_DNA"/>
</dbReference>
<reference evidence="3" key="1">
    <citation type="submission" date="2015-10" db="EMBL/GenBank/DDBJ databases">
        <authorList>
            <person name="Martinez-Garcia P.J."/>
            <person name="Crepeau M.W."/>
            <person name="Puiu D."/>
            <person name="Gonzalez-Ibeas D."/>
            <person name="Whalen J."/>
            <person name="Stevens K."/>
            <person name="Paul R."/>
            <person name="Butterfield T."/>
            <person name="Britton M."/>
            <person name="Reagan R."/>
            <person name="Chakraborty S."/>
            <person name="Walawage S.L."/>
            <person name="Vasquez-Gross H.A."/>
            <person name="Cardeno C."/>
            <person name="Famula R."/>
            <person name="Pratt K."/>
            <person name="Kuruganti S."/>
            <person name="Aradhya M.K."/>
            <person name="Leslie C.A."/>
            <person name="Dandekar A.M."/>
            <person name="Salzberg S.L."/>
            <person name="Wegrzyn J.L."/>
            <person name="Langley C.H."/>
            <person name="Neale D.B."/>
        </authorList>
    </citation>
    <scope>NUCLEOTIDE SEQUENCE</scope>
    <source>
        <tissue evidence="3">Leaves</tissue>
    </source>
</reference>
<dbReference type="Proteomes" id="UP000619265">
    <property type="component" value="Unassembled WGS sequence"/>
</dbReference>
<evidence type="ECO:0000259" key="2">
    <source>
        <dbReference type="Pfam" id="PF03732"/>
    </source>
</evidence>
<name>A0A833SJD4_JUGRE</name>
<organism evidence="3 4">
    <name type="scientific">Juglans regia</name>
    <name type="common">English walnut</name>
    <dbReference type="NCBI Taxonomy" id="51240"/>
    <lineage>
        <taxon>Eukaryota</taxon>
        <taxon>Viridiplantae</taxon>
        <taxon>Streptophyta</taxon>
        <taxon>Embryophyta</taxon>
        <taxon>Tracheophyta</taxon>
        <taxon>Spermatophyta</taxon>
        <taxon>Magnoliopsida</taxon>
        <taxon>eudicotyledons</taxon>
        <taxon>Gunneridae</taxon>
        <taxon>Pentapetalae</taxon>
        <taxon>rosids</taxon>
        <taxon>fabids</taxon>
        <taxon>Fagales</taxon>
        <taxon>Juglandaceae</taxon>
        <taxon>Juglans</taxon>
    </lineage>
</organism>
<dbReference type="AlphaFoldDB" id="A0A833SJD4"/>
<comment type="caution">
    <text evidence="3">The sequence shown here is derived from an EMBL/GenBank/DDBJ whole genome shotgun (WGS) entry which is preliminary data.</text>
</comment>
<dbReference type="Pfam" id="PF03732">
    <property type="entry name" value="Retrotrans_gag"/>
    <property type="match status" value="1"/>
</dbReference>
<protein>
    <recommendedName>
        <fullName evidence="2">Retrotransposon gag domain-containing protein</fullName>
    </recommendedName>
</protein>
<dbReference type="PANTHER" id="PTHR34482:SF36">
    <property type="entry name" value="RETROTRANSPOSON GAG DOMAIN-CONTAINING PROTEIN"/>
    <property type="match status" value="1"/>
</dbReference>
<feature type="region of interest" description="Disordered" evidence="1">
    <location>
        <begin position="1"/>
        <end position="20"/>
    </location>
</feature>